<dbReference type="InterPro" id="IPR011701">
    <property type="entry name" value="MFS"/>
</dbReference>
<feature type="transmembrane region" description="Helical" evidence="7">
    <location>
        <begin position="226"/>
        <end position="245"/>
    </location>
</feature>
<feature type="transmembrane region" description="Helical" evidence="7">
    <location>
        <begin position="355"/>
        <end position="375"/>
    </location>
</feature>
<feature type="transmembrane region" description="Helical" evidence="7">
    <location>
        <begin position="135"/>
        <end position="156"/>
    </location>
</feature>
<dbReference type="RefSeq" id="WP_136370921.1">
    <property type="nucleotide sequence ID" value="NZ_SSOB01000020.1"/>
</dbReference>
<keyword evidence="2" id="KW-0813">Transport</keyword>
<feature type="transmembrane region" description="Helical" evidence="7">
    <location>
        <begin position="301"/>
        <end position="318"/>
    </location>
</feature>
<feature type="transmembrane region" description="Helical" evidence="7">
    <location>
        <begin position="266"/>
        <end position="289"/>
    </location>
</feature>
<evidence type="ECO:0000256" key="3">
    <source>
        <dbReference type="ARBA" id="ARBA00022475"/>
    </source>
</evidence>
<keyword evidence="10" id="KW-1185">Reference proteome</keyword>
<dbReference type="InterPro" id="IPR036259">
    <property type="entry name" value="MFS_trans_sf"/>
</dbReference>
<evidence type="ECO:0000256" key="2">
    <source>
        <dbReference type="ARBA" id="ARBA00022448"/>
    </source>
</evidence>
<keyword evidence="5 7" id="KW-1133">Transmembrane helix</keyword>
<evidence type="ECO:0000256" key="6">
    <source>
        <dbReference type="ARBA" id="ARBA00023136"/>
    </source>
</evidence>
<dbReference type="Pfam" id="PF07690">
    <property type="entry name" value="MFS_1"/>
    <property type="match status" value="2"/>
</dbReference>
<dbReference type="Proteomes" id="UP000310636">
    <property type="component" value="Unassembled WGS sequence"/>
</dbReference>
<dbReference type="PANTHER" id="PTHR23501">
    <property type="entry name" value="MAJOR FACILITATOR SUPERFAMILY"/>
    <property type="match status" value="1"/>
</dbReference>
<name>A0A4S4BS29_9BACL</name>
<feature type="transmembrane region" description="Helical" evidence="7">
    <location>
        <begin position="101"/>
        <end position="123"/>
    </location>
</feature>
<feature type="transmembrane region" description="Helical" evidence="7">
    <location>
        <begin position="330"/>
        <end position="349"/>
    </location>
</feature>
<dbReference type="PROSITE" id="PS50850">
    <property type="entry name" value="MFS"/>
    <property type="match status" value="1"/>
</dbReference>
<evidence type="ECO:0000313" key="9">
    <source>
        <dbReference type="EMBL" id="THF77276.1"/>
    </source>
</evidence>
<feature type="transmembrane region" description="Helical" evidence="7">
    <location>
        <begin position="162"/>
        <end position="183"/>
    </location>
</feature>
<accession>A0A4S4BS29</accession>
<dbReference type="InterPro" id="IPR004638">
    <property type="entry name" value="EmrB-like"/>
</dbReference>
<dbReference type="SUPFAM" id="SSF103473">
    <property type="entry name" value="MFS general substrate transporter"/>
    <property type="match status" value="1"/>
</dbReference>
<feature type="transmembrane region" description="Helical" evidence="7">
    <location>
        <begin position="463"/>
        <end position="481"/>
    </location>
</feature>
<dbReference type="EMBL" id="SSOB01000020">
    <property type="protein sequence ID" value="THF77276.1"/>
    <property type="molecule type" value="Genomic_DNA"/>
</dbReference>
<evidence type="ECO:0000313" key="10">
    <source>
        <dbReference type="Proteomes" id="UP000310636"/>
    </source>
</evidence>
<feature type="domain" description="Major facilitator superfamily (MFS) profile" evidence="8">
    <location>
        <begin position="11"/>
        <end position="485"/>
    </location>
</feature>
<dbReference type="Gene3D" id="1.20.1250.20">
    <property type="entry name" value="MFS general substrate transporter like domains"/>
    <property type="match status" value="1"/>
</dbReference>
<proteinExistence type="predicted"/>
<evidence type="ECO:0000259" key="8">
    <source>
        <dbReference type="PROSITE" id="PS50850"/>
    </source>
</evidence>
<dbReference type="PRINTS" id="PR01036">
    <property type="entry name" value="TCRTETB"/>
</dbReference>
<evidence type="ECO:0000256" key="4">
    <source>
        <dbReference type="ARBA" id="ARBA00022692"/>
    </source>
</evidence>
<dbReference type="InterPro" id="IPR020846">
    <property type="entry name" value="MFS_dom"/>
</dbReference>
<evidence type="ECO:0000256" key="5">
    <source>
        <dbReference type="ARBA" id="ARBA00022989"/>
    </source>
</evidence>
<protein>
    <submittedName>
        <fullName evidence="9">MFS transporter</fullName>
    </submittedName>
</protein>
<reference evidence="9 10" key="1">
    <citation type="submission" date="2019-04" db="EMBL/GenBank/DDBJ databases">
        <title>Cohnella sp. nov. isolated from preserved vegetables.</title>
        <authorList>
            <person name="Lin S.-Y."/>
            <person name="Hung M.-H."/>
            <person name="Young C.-C."/>
        </authorList>
    </citation>
    <scope>NUCLEOTIDE SEQUENCE [LARGE SCALE GENOMIC DNA]</scope>
    <source>
        <strain evidence="9 10">CC-MHH1044</strain>
    </source>
</reference>
<keyword evidence="4 7" id="KW-0812">Transmembrane</keyword>
<feature type="transmembrane region" description="Helical" evidence="7">
    <location>
        <begin position="396"/>
        <end position="413"/>
    </location>
</feature>
<comment type="caution">
    <text evidence="9">The sequence shown here is derived from an EMBL/GenBank/DDBJ whole genome shotgun (WGS) entry which is preliminary data.</text>
</comment>
<dbReference type="PANTHER" id="PTHR23501:SF170">
    <property type="entry name" value="MULTIDRUG RESISTANCE PROTEIN 3"/>
    <property type="match status" value="1"/>
</dbReference>
<dbReference type="Gene3D" id="1.20.1720.10">
    <property type="entry name" value="Multidrug resistance protein D"/>
    <property type="match status" value="1"/>
</dbReference>
<dbReference type="OrthoDB" id="9816041at2"/>
<sequence length="502" mass="53878">MSSSTSRTAPVVAGLLLGLLMSAMDNTIVSASMPTIVGELSGLGQFIWVTSAYMVATMASMPIFGKLSDMYGRKRFYLFGLLIFLIGSALCGTAQNMEQLIAYRAIQGIGGGSLMPIAFAIIFDIFPPEKRGKMTGLFGAVFGLSGIMGPLLGAFITDQIDWRWIFYINVPFGLLSLWFIAQFYRETVQRRKLRIDWFGAITLVGAIICLMFALELGGNEYAWASAPIVGLLAAFALLFVGFVLIERKASEPILTFNLFKRRLFSATQGVAFFYNFAFIIISVLIPLFVQSVYGGTATNSGVILIPLMVGSTIGAQLAGQLVRRFSYRGIMLVSVVVFFLGMLLLGTIGTDTPRLALTAFMIVAGLGMGCSFSMTSLATQHEMEPRQRGIATSTNTFFRTLGTSLGVTVLGAVQSRLNNAKMADLSGQYDSSSVLTEAAKAKLPADIAHRLTDAMASSISSTFLWALVPIALGAICVALMGKERLVPRKGSVPAAAAAVQSK</sequence>
<dbReference type="AlphaFoldDB" id="A0A4S4BS29"/>
<feature type="transmembrane region" description="Helical" evidence="7">
    <location>
        <begin position="195"/>
        <end position="214"/>
    </location>
</feature>
<evidence type="ECO:0000256" key="7">
    <source>
        <dbReference type="SAM" id="Phobius"/>
    </source>
</evidence>
<dbReference type="GO" id="GO:0022857">
    <property type="term" value="F:transmembrane transporter activity"/>
    <property type="evidence" value="ECO:0007669"/>
    <property type="project" value="InterPro"/>
</dbReference>
<feature type="transmembrane region" description="Helical" evidence="7">
    <location>
        <begin position="76"/>
        <end position="95"/>
    </location>
</feature>
<comment type="subcellular location">
    <subcellularLocation>
        <location evidence="1">Cell membrane</location>
        <topology evidence="1">Multi-pass membrane protein</topology>
    </subcellularLocation>
</comment>
<feature type="transmembrane region" description="Helical" evidence="7">
    <location>
        <begin position="46"/>
        <end position="64"/>
    </location>
</feature>
<organism evidence="9 10">
    <name type="scientific">Cohnella fermenti</name>
    <dbReference type="NCBI Taxonomy" id="2565925"/>
    <lineage>
        <taxon>Bacteria</taxon>
        <taxon>Bacillati</taxon>
        <taxon>Bacillota</taxon>
        <taxon>Bacilli</taxon>
        <taxon>Bacillales</taxon>
        <taxon>Paenibacillaceae</taxon>
        <taxon>Cohnella</taxon>
    </lineage>
</organism>
<dbReference type="CDD" id="cd17502">
    <property type="entry name" value="MFS_Azr1_MDR_like"/>
    <property type="match status" value="1"/>
</dbReference>
<dbReference type="NCBIfam" id="TIGR00711">
    <property type="entry name" value="efflux_EmrB"/>
    <property type="match status" value="1"/>
</dbReference>
<dbReference type="FunFam" id="1.20.1720.10:FF:000004">
    <property type="entry name" value="EmrB/QacA family drug resistance transporter"/>
    <property type="match status" value="1"/>
</dbReference>
<keyword evidence="6 7" id="KW-0472">Membrane</keyword>
<keyword evidence="3" id="KW-1003">Cell membrane</keyword>
<gene>
    <name evidence="9" type="ORF">E6C55_16540</name>
</gene>
<evidence type="ECO:0000256" key="1">
    <source>
        <dbReference type="ARBA" id="ARBA00004651"/>
    </source>
</evidence>
<dbReference type="GO" id="GO:0005886">
    <property type="term" value="C:plasma membrane"/>
    <property type="evidence" value="ECO:0007669"/>
    <property type="project" value="UniProtKB-SubCell"/>
</dbReference>